<name>A0A1M5K1T8_9BACT</name>
<accession>A0A1M5K1T8</accession>
<proteinExistence type="predicted"/>
<reference evidence="1 2" key="1">
    <citation type="submission" date="2016-11" db="EMBL/GenBank/DDBJ databases">
        <authorList>
            <person name="Jaros S."/>
            <person name="Januszkiewicz K."/>
            <person name="Wedrychowicz H."/>
        </authorList>
    </citation>
    <scope>NUCLEOTIDE SEQUENCE [LARGE SCALE GENOMIC DNA]</scope>
    <source>
        <strain evidence="1 2">DSM 24574</strain>
    </source>
</reference>
<organism evidence="1 2">
    <name type="scientific">Chryseolinea serpens</name>
    <dbReference type="NCBI Taxonomy" id="947013"/>
    <lineage>
        <taxon>Bacteria</taxon>
        <taxon>Pseudomonadati</taxon>
        <taxon>Bacteroidota</taxon>
        <taxon>Cytophagia</taxon>
        <taxon>Cytophagales</taxon>
        <taxon>Fulvivirgaceae</taxon>
        <taxon>Chryseolinea</taxon>
    </lineage>
</organism>
<evidence type="ECO:0000313" key="2">
    <source>
        <dbReference type="Proteomes" id="UP000184212"/>
    </source>
</evidence>
<sequence length="75" mass="8357">MKIKQSKSDNELLQEISNKLSDLIAINGILNKNKEDQIIYLANQGYSNADISRLIGIPKGTVDVIRAKSSKNKKK</sequence>
<evidence type="ECO:0008006" key="3">
    <source>
        <dbReference type="Google" id="ProtNLM"/>
    </source>
</evidence>
<evidence type="ECO:0000313" key="1">
    <source>
        <dbReference type="EMBL" id="SHG46737.1"/>
    </source>
</evidence>
<keyword evidence="2" id="KW-1185">Reference proteome</keyword>
<protein>
    <recommendedName>
        <fullName evidence="3">Regulatory protein, luxR family</fullName>
    </recommendedName>
</protein>
<dbReference type="Proteomes" id="UP000184212">
    <property type="component" value="Unassembled WGS sequence"/>
</dbReference>
<dbReference type="AlphaFoldDB" id="A0A1M5K1T8"/>
<gene>
    <name evidence="1" type="ORF">SAMN04488109_0404</name>
</gene>
<dbReference type="EMBL" id="FQWQ01000001">
    <property type="protein sequence ID" value="SHG46737.1"/>
    <property type="molecule type" value="Genomic_DNA"/>
</dbReference>